<dbReference type="Gene3D" id="3.30.160.60">
    <property type="entry name" value="Classic Zinc Finger"/>
    <property type="match status" value="3"/>
</dbReference>
<keyword evidence="1" id="KW-0479">Metal-binding</keyword>
<dbReference type="EMBL" id="WHUW01000009">
    <property type="protein sequence ID" value="KAF8442207.1"/>
    <property type="molecule type" value="Genomic_DNA"/>
</dbReference>
<sequence>MVNVSKQTVTSERTAGASHRRRKQDANFLCPVPGCGSTFTRSFNLKGHMRSHNEERPFQCKWPGCGKGFARQHDCKRHEQLHSNYRPFTCEGCNKTFARMDALNRHREYPHFHPWQQLNVHVCSVRSEGGAECQRILDAAKGSDNKTIPKTEDKAWPGMSVMV</sequence>
<evidence type="ECO:0000256" key="8">
    <source>
        <dbReference type="SAM" id="MobiDB-lite"/>
    </source>
</evidence>
<feature type="domain" description="C2H2-type" evidence="9">
    <location>
        <begin position="88"/>
        <end position="111"/>
    </location>
</feature>
<gene>
    <name evidence="10" type="ORF">L210DRAFT_3611695</name>
</gene>
<protein>
    <recommendedName>
        <fullName evidence="9">C2H2-type domain-containing protein</fullName>
    </recommendedName>
</protein>
<evidence type="ECO:0000259" key="9">
    <source>
        <dbReference type="PROSITE" id="PS50157"/>
    </source>
</evidence>
<evidence type="ECO:0000256" key="4">
    <source>
        <dbReference type="ARBA" id="ARBA00022833"/>
    </source>
</evidence>
<evidence type="ECO:0000256" key="7">
    <source>
        <dbReference type="PROSITE-ProRule" id="PRU00042"/>
    </source>
</evidence>
<evidence type="ECO:0000313" key="11">
    <source>
        <dbReference type="Proteomes" id="UP001194468"/>
    </source>
</evidence>
<dbReference type="InterPro" id="IPR036236">
    <property type="entry name" value="Znf_C2H2_sf"/>
</dbReference>
<feature type="region of interest" description="Disordered" evidence="8">
    <location>
        <begin position="144"/>
        <end position="163"/>
    </location>
</feature>
<comment type="caution">
    <text evidence="10">The sequence shown here is derived from an EMBL/GenBank/DDBJ whole genome shotgun (WGS) entry which is preliminary data.</text>
</comment>
<dbReference type="InterPro" id="IPR013087">
    <property type="entry name" value="Znf_C2H2_type"/>
</dbReference>
<dbReference type="GO" id="GO:0000981">
    <property type="term" value="F:DNA-binding transcription factor activity, RNA polymerase II-specific"/>
    <property type="evidence" value="ECO:0007669"/>
    <property type="project" value="TreeGrafter"/>
</dbReference>
<dbReference type="PROSITE" id="PS50157">
    <property type="entry name" value="ZINC_FINGER_C2H2_2"/>
    <property type="match status" value="3"/>
</dbReference>
<evidence type="ECO:0000256" key="3">
    <source>
        <dbReference type="ARBA" id="ARBA00022771"/>
    </source>
</evidence>
<feature type="compositionally biased region" description="Basic and acidic residues" evidence="8">
    <location>
        <begin position="144"/>
        <end position="155"/>
    </location>
</feature>
<evidence type="ECO:0000313" key="10">
    <source>
        <dbReference type="EMBL" id="KAF8442207.1"/>
    </source>
</evidence>
<dbReference type="AlphaFoldDB" id="A0AAD4GGA3"/>
<proteinExistence type="predicted"/>
<dbReference type="Proteomes" id="UP001194468">
    <property type="component" value="Unassembled WGS sequence"/>
</dbReference>
<evidence type="ECO:0000256" key="5">
    <source>
        <dbReference type="ARBA" id="ARBA00023015"/>
    </source>
</evidence>
<evidence type="ECO:0000256" key="6">
    <source>
        <dbReference type="ARBA" id="ARBA00023163"/>
    </source>
</evidence>
<dbReference type="PROSITE" id="PS00028">
    <property type="entry name" value="ZINC_FINGER_C2H2_1"/>
    <property type="match status" value="3"/>
</dbReference>
<reference evidence="10" key="2">
    <citation type="journal article" date="2020" name="Nat. Commun.">
        <title>Large-scale genome sequencing of mycorrhizal fungi provides insights into the early evolution of symbiotic traits.</title>
        <authorList>
            <person name="Miyauchi S."/>
            <person name="Kiss E."/>
            <person name="Kuo A."/>
            <person name="Drula E."/>
            <person name="Kohler A."/>
            <person name="Sanchez-Garcia M."/>
            <person name="Morin E."/>
            <person name="Andreopoulos B."/>
            <person name="Barry K.W."/>
            <person name="Bonito G."/>
            <person name="Buee M."/>
            <person name="Carver A."/>
            <person name="Chen C."/>
            <person name="Cichocki N."/>
            <person name="Clum A."/>
            <person name="Culley D."/>
            <person name="Crous P.W."/>
            <person name="Fauchery L."/>
            <person name="Girlanda M."/>
            <person name="Hayes R.D."/>
            <person name="Keri Z."/>
            <person name="LaButti K."/>
            <person name="Lipzen A."/>
            <person name="Lombard V."/>
            <person name="Magnuson J."/>
            <person name="Maillard F."/>
            <person name="Murat C."/>
            <person name="Nolan M."/>
            <person name="Ohm R.A."/>
            <person name="Pangilinan J."/>
            <person name="Pereira M.F."/>
            <person name="Perotto S."/>
            <person name="Peter M."/>
            <person name="Pfister S."/>
            <person name="Riley R."/>
            <person name="Sitrit Y."/>
            <person name="Stielow J.B."/>
            <person name="Szollosi G."/>
            <person name="Zifcakova L."/>
            <person name="Stursova M."/>
            <person name="Spatafora J.W."/>
            <person name="Tedersoo L."/>
            <person name="Vaario L.M."/>
            <person name="Yamada A."/>
            <person name="Yan M."/>
            <person name="Wang P."/>
            <person name="Xu J."/>
            <person name="Bruns T."/>
            <person name="Baldrian P."/>
            <person name="Vilgalys R."/>
            <person name="Dunand C."/>
            <person name="Henrissat B."/>
            <person name="Grigoriev I.V."/>
            <person name="Hibbett D."/>
            <person name="Nagy L.G."/>
            <person name="Martin F.M."/>
        </authorList>
    </citation>
    <scope>NUCLEOTIDE SEQUENCE</scope>
    <source>
        <strain evidence="10">BED1</strain>
    </source>
</reference>
<evidence type="ECO:0000256" key="1">
    <source>
        <dbReference type="ARBA" id="ARBA00022723"/>
    </source>
</evidence>
<reference evidence="10" key="1">
    <citation type="submission" date="2019-10" db="EMBL/GenBank/DDBJ databases">
        <authorList>
            <consortium name="DOE Joint Genome Institute"/>
            <person name="Kuo A."/>
            <person name="Miyauchi S."/>
            <person name="Kiss E."/>
            <person name="Drula E."/>
            <person name="Kohler A."/>
            <person name="Sanchez-Garcia M."/>
            <person name="Andreopoulos B."/>
            <person name="Barry K.W."/>
            <person name="Bonito G."/>
            <person name="Buee M."/>
            <person name="Carver A."/>
            <person name="Chen C."/>
            <person name="Cichocki N."/>
            <person name="Clum A."/>
            <person name="Culley D."/>
            <person name="Crous P.W."/>
            <person name="Fauchery L."/>
            <person name="Girlanda M."/>
            <person name="Hayes R."/>
            <person name="Keri Z."/>
            <person name="LaButti K."/>
            <person name="Lipzen A."/>
            <person name="Lombard V."/>
            <person name="Magnuson J."/>
            <person name="Maillard F."/>
            <person name="Morin E."/>
            <person name="Murat C."/>
            <person name="Nolan M."/>
            <person name="Ohm R."/>
            <person name="Pangilinan J."/>
            <person name="Pereira M."/>
            <person name="Perotto S."/>
            <person name="Peter M."/>
            <person name="Riley R."/>
            <person name="Sitrit Y."/>
            <person name="Stielow B."/>
            <person name="Szollosi G."/>
            <person name="Zifcakova L."/>
            <person name="Stursova M."/>
            <person name="Spatafora J.W."/>
            <person name="Tedersoo L."/>
            <person name="Vaario L.-M."/>
            <person name="Yamada A."/>
            <person name="Yan M."/>
            <person name="Wang P."/>
            <person name="Xu J."/>
            <person name="Bruns T."/>
            <person name="Baldrian P."/>
            <person name="Vilgalys R."/>
            <person name="Henrissat B."/>
            <person name="Grigoriev I.V."/>
            <person name="Hibbett D."/>
            <person name="Nagy L.G."/>
            <person name="Martin F.M."/>
        </authorList>
    </citation>
    <scope>NUCLEOTIDE SEQUENCE</scope>
    <source>
        <strain evidence="10">BED1</strain>
    </source>
</reference>
<evidence type="ECO:0000256" key="2">
    <source>
        <dbReference type="ARBA" id="ARBA00022737"/>
    </source>
</evidence>
<dbReference type="SUPFAM" id="SSF57667">
    <property type="entry name" value="beta-beta-alpha zinc fingers"/>
    <property type="match status" value="1"/>
</dbReference>
<dbReference type="Pfam" id="PF00096">
    <property type="entry name" value="zf-C2H2"/>
    <property type="match status" value="2"/>
</dbReference>
<dbReference type="FunFam" id="3.30.160.60:FF:000032">
    <property type="entry name" value="Krueppel-like factor 4"/>
    <property type="match status" value="1"/>
</dbReference>
<accession>A0AAD4GGA3</accession>
<keyword evidence="6" id="KW-0804">Transcription</keyword>
<keyword evidence="3 7" id="KW-0863">Zinc-finger</keyword>
<dbReference type="GO" id="GO:0000978">
    <property type="term" value="F:RNA polymerase II cis-regulatory region sequence-specific DNA binding"/>
    <property type="evidence" value="ECO:0007669"/>
    <property type="project" value="TreeGrafter"/>
</dbReference>
<dbReference type="PANTHER" id="PTHR23235">
    <property type="entry name" value="KRUEPPEL-LIKE TRANSCRIPTION FACTOR"/>
    <property type="match status" value="1"/>
</dbReference>
<organism evidence="10 11">
    <name type="scientific">Boletus edulis BED1</name>
    <dbReference type="NCBI Taxonomy" id="1328754"/>
    <lineage>
        <taxon>Eukaryota</taxon>
        <taxon>Fungi</taxon>
        <taxon>Dikarya</taxon>
        <taxon>Basidiomycota</taxon>
        <taxon>Agaricomycotina</taxon>
        <taxon>Agaricomycetes</taxon>
        <taxon>Agaricomycetidae</taxon>
        <taxon>Boletales</taxon>
        <taxon>Boletineae</taxon>
        <taxon>Boletaceae</taxon>
        <taxon>Boletoideae</taxon>
        <taxon>Boletus</taxon>
    </lineage>
</organism>
<feature type="region of interest" description="Disordered" evidence="8">
    <location>
        <begin position="1"/>
        <end position="23"/>
    </location>
</feature>
<feature type="domain" description="C2H2-type" evidence="9">
    <location>
        <begin position="58"/>
        <end position="87"/>
    </location>
</feature>
<feature type="domain" description="C2H2-type" evidence="9">
    <location>
        <begin position="28"/>
        <end position="57"/>
    </location>
</feature>
<dbReference type="PANTHER" id="PTHR23235:SF120">
    <property type="entry name" value="KRUPPEL-LIKE FACTOR 15"/>
    <property type="match status" value="1"/>
</dbReference>
<dbReference type="GO" id="GO:0008270">
    <property type="term" value="F:zinc ion binding"/>
    <property type="evidence" value="ECO:0007669"/>
    <property type="project" value="UniProtKB-KW"/>
</dbReference>
<keyword evidence="2" id="KW-0677">Repeat</keyword>
<keyword evidence="4" id="KW-0862">Zinc</keyword>
<name>A0AAD4GGA3_BOLED</name>
<feature type="compositionally biased region" description="Polar residues" evidence="8">
    <location>
        <begin position="1"/>
        <end position="13"/>
    </location>
</feature>
<keyword evidence="11" id="KW-1185">Reference proteome</keyword>
<keyword evidence="5" id="KW-0805">Transcription regulation</keyword>
<dbReference type="SMART" id="SM00355">
    <property type="entry name" value="ZnF_C2H2"/>
    <property type="match status" value="3"/>
</dbReference>